<keyword evidence="3" id="KW-1185">Reference proteome</keyword>
<organism evidence="2 3">
    <name type="scientific">Staphylotrichum longicolle</name>
    <dbReference type="NCBI Taxonomy" id="669026"/>
    <lineage>
        <taxon>Eukaryota</taxon>
        <taxon>Fungi</taxon>
        <taxon>Dikarya</taxon>
        <taxon>Ascomycota</taxon>
        <taxon>Pezizomycotina</taxon>
        <taxon>Sordariomycetes</taxon>
        <taxon>Sordariomycetidae</taxon>
        <taxon>Sordariales</taxon>
        <taxon>Chaetomiaceae</taxon>
        <taxon>Staphylotrichum</taxon>
    </lineage>
</organism>
<accession>A0AAD4EQN5</accession>
<gene>
    <name evidence="2" type="ORF">NEMBOFW57_008100</name>
</gene>
<dbReference type="AlphaFoldDB" id="A0AAD4EQN5"/>
<protein>
    <submittedName>
        <fullName evidence="2">Uncharacterized protein</fullName>
    </submittedName>
</protein>
<feature type="signal peptide" evidence="1">
    <location>
        <begin position="1"/>
        <end position="22"/>
    </location>
</feature>
<comment type="caution">
    <text evidence="2">The sequence shown here is derived from an EMBL/GenBank/DDBJ whole genome shotgun (WGS) entry which is preliminary data.</text>
</comment>
<dbReference type="EMBL" id="JAHCVI010000004">
    <property type="protein sequence ID" value="KAG7285806.1"/>
    <property type="molecule type" value="Genomic_DNA"/>
</dbReference>
<proteinExistence type="predicted"/>
<evidence type="ECO:0000313" key="2">
    <source>
        <dbReference type="EMBL" id="KAG7285806.1"/>
    </source>
</evidence>
<evidence type="ECO:0000256" key="1">
    <source>
        <dbReference type="SAM" id="SignalP"/>
    </source>
</evidence>
<dbReference type="Proteomes" id="UP001197093">
    <property type="component" value="Unassembled WGS sequence"/>
</dbReference>
<reference evidence="2" key="1">
    <citation type="submission" date="2023-02" db="EMBL/GenBank/DDBJ databases">
        <authorList>
            <person name="Palmer J.M."/>
        </authorList>
    </citation>
    <scope>NUCLEOTIDE SEQUENCE</scope>
    <source>
        <strain evidence="2">FW57</strain>
    </source>
</reference>
<keyword evidence="1" id="KW-0732">Signal</keyword>
<sequence length="308" mass="32486">MLSKTGGVLVLQAAALISGTAARCLRTCPTNDSLLNLLRSEDDSSSFCRDTLGLPVSIVDVTVTPTVVATVTETSFVTEAITEVDTTLTVTVPAPSSLAVTTPVKRGIAYPTWLPTTYGTKYISQACSCLSFAPSVTTATATADAVTETAAATVTETITTTVHTTAVATETAPPAPRPVIRSVKIEAIRKNTGVSVGYLYSSNIGLAITSNSNTNSAALFQFPLPEGQTTGSQRNALSDIWSINTETRAITWQWIATSGAVSDIKLYYASARLYPVGNLERFMISTNGASGERFEVALKYTLVGETVY</sequence>
<name>A0AAD4EQN5_9PEZI</name>
<evidence type="ECO:0000313" key="3">
    <source>
        <dbReference type="Proteomes" id="UP001197093"/>
    </source>
</evidence>
<feature type="chain" id="PRO_5041924157" evidence="1">
    <location>
        <begin position="23"/>
        <end position="308"/>
    </location>
</feature>